<evidence type="ECO:0000313" key="3">
    <source>
        <dbReference type="EMBL" id="MCW4128512.1"/>
    </source>
</evidence>
<dbReference type="Gene3D" id="1.10.10.10">
    <property type="entry name" value="Winged helix-like DNA-binding domain superfamily/Winged helix DNA-binding domain"/>
    <property type="match status" value="1"/>
</dbReference>
<feature type="compositionally biased region" description="Low complexity" evidence="1">
    <location>
        <begin position="426"/>
        <end position="450"/>
    </location>
</feature>
<dbReference type="Pfam" id="PF04326">
    <property type="entry name" value="SLFN_AlbA_2"/>
    <property type="match status" value="1"/>
</dbReference>
<evidence type="ECO:0000313" key="4">
    <source>
        <dbReference type="Proteomes" id="UP001209344"/>
    </source>
</evidence>
<dbReference type="InterPro" id="IPR007421">
    <property type="entry name" value="Schlafen_AlbA_2_dom"/>
</dbReference>
<gene>
    <name evidence="3" type="ORF">ONT16_09670</name>
</gene>
<proteinExistence type="predicted"/>
<dbReference type="InterPro" id="IPR036390">
    <property type="entry name" value="WH_DNA-bd_sf"/>
</dbReference>
<evidence type="ECO:0000259" key="2">
    <source>
        <dbReference type="Pfam" id="PF04326"/>
    </source>
</evidence>
<dbReference type="InterPro" id="IPR036388">
    <property type="entry name" value="WH-like_DNA-bd_sf"/>
</dbReference>
<dbReference type="Proteomes" id="UP001209344">
    <property type="component" value="Unassembled WGS sequence"/>
</dbReference>
<dbReference type="PANTHER" id="PTHR30595:SF6">
    <property type="entry name" value="SCHLAFEN ALBA-2 DOMAIN-CONTAINING PROTEIN"/>
    <property type="match status" value="1"/>
</dbReference>
<comment type="caution">
    <text evidence="3">The sequence shown here is derived from an EMBL/GenBank/DDBJ whole genome shotgun (WGS) entry which is preliminary data.</text>
</comment>
<protein>
    <submittedName>
        <fullName evidence="3">DNA binding domain-containing protein</fullName>
    </submittedName>
</protein>
<dbReference type="EMBL" id="JAPDVK010000002">
    <property type="protein sequence ID" value="MCW4128512.1"/>
    <property type="molecule type" value="Genomic_DNA"/>
</dbReference>
<reference evidence="3" key="1">
    <citation type="submission" date="2022-11" db="EMBL/GenBank/DDBJ databases">
        <title>Genomic repertoires linked with pathogenic potency of arthritogenic Prevotella copri isolated from the gut of rheumatoid arthritis patients.</title>
        <authorList>
            <person name="Nii T."/>
            <person name="Maeda Y."/>
            <person name="Motooka D."/>
            <person name="Naito M."/>
            <person name="Matsumoto Y."/>
            <person name="Ogawa T."/>
            <person name="Oguro-Igashira E."/>
            <person name="Kishikawa T."/>
            <person name="Yamashita M."/>
            <person name="Koizumi S."/>
            <person name="Kurakawa T."/>
            <person name="Okumura R."/>
            <person name="Kayama H."/>
            <person name="Murakami M."/>
            <person name="Sakaguchi T."/>
            <person name="Das B."/>
            <person name="Nakamura S."/>
            <person name="Okada Y."/>
            <person name="Kumanogoh A."/>
            <person name="Takeda K."/>
        </authorList>
    </citation>
    <scope>NUCLEOTIDE SEQUENCE</scope>
    <source>
        <strain evidence="3">F3-75</strain>
    </source>
</reference>
<dbReference type="InterPro" id="IPR038461">
    <property type="entry name" value="Schlafen_AlbA_2_dom_sf"/>
</dbReference>
<dbReference type="RefSeq" id="WP_264966235.1">
    <property type="nucleotide sequence ID" value="NZ_JAPDVK010000002.1"/>
</dbReference>
<sequence length="512" mass="58021">MNIAEQIHLKLQLKESSEIEYKSAAGGFPKAEFWRSFSALANTNGGTIVLGVKEKNHKFTPDGLSKELVTKYRKQFWDDAHNKSCVNIPLLVESDIEEIKTDGGQYLLAFRIPRAQYNLRPIHLTLTPFGHTYKRRDEGDYLCTDDEIKQMYSDANNMRASADSRILRGYSVDDIDMLTLHQYRRAYDIKHENHPWTEVDDKQFLENIGAYRKDRATSTEGFTVAGMLMFGKSNSITDPECCQEFFPDYREHLIDDSRIRWTNRIYPDGTWEANLYQFFTRVLPLLQHALPVPFSLDNNQIRNNTTTAHVALREALANSIIHAAYTVRGNIVIDRYFDRIVLSNPGTMLVSMEEYYEGGHSVCRNPVIQKMFVFLGIGEKGGTGADVIAKGWKDNGWSIPTVEEKSNPDRIETCLKLGKNIKETTETPADTTEITTETPADTTETTTETPADTTETILEIISNNPKVTAKELASVCGITEDGVAYHIKKLKQRGRLIRIGGSRNGGEWKVVE</sequence>
<dbReference type="Gene3D" id="3.30.565.60">
    <property type="match status" value="1"/>
</dbReference>
<dbReference type="Pfam" id="PF13412">
    <property type="entry name" value="HTH_24"/>
    <property type="match status" value="1"/>
</dbReference>
<accession>A0AAP3FA93</accession>
<name>A0AAP3FA93_9BACT</name>
<feature type="region of interest" description="Disordered" evidence="1">
    <location>
        <begin position="425"/>
        <end position="450"/>
    </location>
</feature>
<dbReference type="Gene3D" id="3.30.950.30">
    <property type="entry name" value="Schlafen, AAA domain"/>
    <property type="match status" value="1"/>
</dbReference>
<feature type="domain" description="Schlafen AlbA-2" evidence="2">
    <location>
        <begin position="15"/>
        <end position="141"/>
    </location>
</feature>
<organism evidence="3 4">
    <name type="scientific">Segatella copri</name>
    <dbReference type="NCBI Taxonomy" id="165179"/>
    <lineage>
        <taxon>Bacteria</taxon>
        <taxon>Pseudomonadati</taxon>
        <taxon>Bacteroidota</taxon>
        <taxon>Bacteroidia</taxon>
        <taxon>Bacteroidales</taxon>
        <taxon>Prevotellaceae</taxon>
        <taxon>Segatella</taxon>
    </lineage>
</organism>
<dbReference type="PANTHER" id="PTHR30595">
    <property type="entry name" value="GLPR-RELATED TRANSCRIPTIONAL REPRESSOR"/>
    <property type="match status" value="1"/>
</dbReference>
<dbReference type="SUPFAM" id="SSF46785">
    <property type="entry name" value="Winged helix' DNA-binding domain"/>
    <property type="match status" value="1"/>
</dbReference>
<dbReference type="InterPro" id="IPR038475">
    <property type="entry name" value="RecG_C_sf"/>
</dbReference>
<dbReference type="Pfam" id="PF13749">
    <property type="entry name" value="HATPase_c_4"/>
    <property type="match status" value="1"/>
</dbReference>
<evidence type="ECO:0000256" key="1">
    <source>
        <dbReference type="SAM" id="MobiDB-lite"/>
    </source>
</evidence>
<dbReference type="AlphaFoldDB" id="A0AAP3FA93"/>